<evidence type="ECO:0000313" key="3">
    <source>
        <dbReference type="Proteomes" id="UP001042704"/>
    </source>
</evidence>
<dbReference type="GeneID" id="76423723"/>
<proteinExistence type="predicted"/>
<dbReference type="InterPro" id="IPR025309">
    <property type="entry name" value="KTSC_dom"/>
</dbReference>
<dbReference type="RefSeq" id="WP_265582289.1">
    <property type="nucleotide sequence ID" value="NZ_CP036172.1"/>
</dbReference>
<protein>
    <submittedName>
        <fullName evidence="2">KTSC domain-containing protein</fullName>
    </submittedName>
</protein>
<accession>A0A8A3S5B2</accession>
<evidence type="ECO:0000313" key="2">
    <source>
        <dbReference type="EMBL" id="QSZ66921.1"/>
    </source>
</evidence>
<dbReference type="AlphaFoldDB" id="A0A8A3S5B2"/>
<reference evidence="2" key="2">
    <citation type="submission" date="2019-02" db="EMBL/GenBank/DDBJ databases">
        <authorList>
            <person name="Chen S.-C."/>
            <person name="Chien H.-H."/>
            <person name="Lai M.-C."/>
        </authorList>
    </citation>
    <scope>NUCLEOTIDE SEQUENCE</scope>
    <source>
        <strain evidence="2">N2F9704</strain>
    </source>
</reference>
<organism evidence="2 3">
    <name type="scientific">Methanofollis aquaemaris</name>
    <dbReference type="NCBI Taxonomy" id="126734"/>
    <lineage>
        <taxon>Archaea</taxon>
        <taxon>Methanobacteriati</taxon>
        <taxon>Methanobacteriota</taxon>
        <taxon>Stenosarchaea group</taxon>
        <taxon>Methanomicrobia</taxon>
        <taxon>Methanomicrobiales</taxon>
        <taxon>Methanomicrobiaceae</taxon>
        <taxon>Methanofollis</taxon>
    </lineage>
</organism>
<dbReference type="EMBL" id="CP036172">
    <property type="protein sequence ID" value="QSZ66921.1"/>
    <property type="molecule type" value="Genomic_DNA"/>
</dbReference>
<keyword evidence="3" id="KW-1185">Reference proteome</keyword>
<sequence length="70" mass="8117">MLRQTVTSGTIKSVGYSALSGTLEIEFTNGSLYQYSDVPEPVYRELMAAPSHGTYFNEHVREWYHFRKIR</sequence>
<feature type="domain" description="KTSC" evidence="1">
    <location>
        <begin position="8"/>
        <end position="64"/>
    </location>
</feature>
<dbReference type="KEGG" id="maqe:RJ40_05150"/>
<dbReference type="Proteomes" id="UP001042704">
    <property type="component" value="Chromosome"/>
</dbReference>
<evidence type="ECO:0000259" key="1">
    <source>
        <dbReference type="Pfam" id="PF13619"/>
    </source>
</evidence>
<name>A0A8A3S5B2_9EURY</name>
<dbReference type="Pfam" id="PF13619">
    <property type="entry name" value="KTSC"/>
    <property type="match status" value="1"/>
</dbReference>
<reference evidence="2" key="1">
    <citation type="journal article" date="2001" name="Int. J. Syst. Evol. Microbiol.">
        <title>Methanofollis aquaemaris sp. nov., a methanogen isolated from an aquaculture fish pond.</title>
        <authorList>
            <person name="Lai M.C."/>
            <person name="Chen S.C."/>
        </authorList>
    </citation>
    <scope>NUCLEOTIDE SEQUENCE</scope>
    <source>
        <strain evidence="2">N2F9704</strain>
    </source>
</reference>
<gene>
    <name evidence="2" type="ORF">RJ40_05150</name>
</gene>